<dbReference type="Gene3D" id="1.10.40.50">
    <property type="entry name" value="Probable gtpase engc, domain 3"/>
    <property type="match status" value="1"/>
</dbReference>
<feature type="binding site" evidence="10">
    <location>
        <position position="279"/>
    </location>
    <ligand>
        <name>Zn(2+)</name>
        <dbReference type="ChEBI" id="CHEBI:29105"/>
    </ligand>
</feature>
<evidence type="ECO:0000256" key="3">
    <source>
        <dbReference type="ARBA" id="ARBA00022723"/>
    </source>
</evidence>
<dbReference type="EMBL" id="JBHUEJ010000037">
    <property type="protein sequence ID" value="MFD1712261.1"/>
    <property type="molecule type" value="Genomic_DNA"/>
</dbReference>
<keyword evidence="4 10" id="KW-0699">rRNA-binding</keyword>
<feature type="binding site" evidence="10">
    <location>
        <begin position="195"/>
        <end position="203"/>
    </location>
    <ligand>
        <name>GTP</name>
        <dbReference type="ChEBI" id="CHEBI:37565"/>
    </ligand>
</feature>
<evidence type="ECO:0000256" key="8">
    <source>
        <dbReference type="ARBA" id="ARBA00022884"/>
    </source>
</evidence>
<evidence type="ECO:0000256" key="6">
    <source>
        <dbReference type="ARBA" id="ARBA00022801"/>
    </source>
</evidence>
<evidence type="ECO:0000313" key="14">
    <source>
        <dbReference type="Proteomes" id="UP001597304"/>
    </source>
</evidence>
<feature type="binding site" evidence="10">
    <location>
        <begin position="136"/>
        <end position="139"/>
    </location>
    <ligand>
        <name>GTP</name>
        <dbReference type="ChEBI" id="CHEBI:37565"/>
    </ligand>
</feature>
<dbReference type="PANTHER" id="PTHR32120">
    <property type="entry name" value="SMALL RIBOSOMAL SUBUNIT BIOGENESIS GTPASE RSGA"/>
    <property type="match status" value="1"/>
</dbReference>
<dbReference type="Gene3D" id="2.40.50.140">
    <property type="entry name" value="Nucleic acid-binding proteins"/>
    <property type="match status" value="1"/>
</dbReference>
<dbReference type="SUPFAM" id="SSF50249">
    <property type="entry name" value="Nucleic acid-binding proteins"/>
    <property type="match status" value="1"/>
</dbReference>
<name>A0ABW4KXX9_9BURK</name>
<evidence type="ECO:0000256" key="7">
    <source>
        <dbReference type="ARBA" id="ARBA00022833"/>
    </source>
</evidence>
<dbReference type="Proteomes" id="UP001597304">
    <property type="component" value="Unassembled WGS sequence"/>
</dbReference>
<dbReference type="PROSITE" id="PS51721">
    <property type="entry name" value="G_CP"/>
    <property type="match status" value="1"/>
</dbReference>
<evidence type="ECO:0000256" key="9">
    <source>
        <dbReference type="ARBA" id="ARBA00023134"/>
    </source>
</evidence>
<comment type="subunit">
    <text evidence="10">Monomer. Associates with 30S ribosomal subunit, binds 16S rRNA.</text>
</comment>
<dbReference type="PANTHER" id="PTHR32120:SF11">
    <property type="entry name" value="SMALL RIBOSOMAL SUBUNIT BIOGENESIS GTPASE RSGA 1, MITOCHONDRIAL-RELATED"/>
    <property type="match status" value="1"/>
</dbReference>
<evidence type="ECO:0000256" key="4">
    <source>
        <dbReference type="ARBA" id="ARBA00022730"/>
    </source>
</evidence>
<dbReference type="InterPro" id="IPR010914">
    <property type="entry name" value="RsgA_GTPase_dom"/>
</dbReference>
<feature type="domain" description="EngC GTPase" evidence="11">
    <location>
        <begin position="97"/>
        <end position="253"/>
    </location>
</feature>
<evidence type="ECO:0000256" key="2">
    <source>
        <dbReference type="ARBA" id="ARBA00022517"/>
    </source>
</evidence>
<keyword evidence="3 10" id="KW-0479">Metal-binding</keyword>
<dbReference type="NCBIfam" id="TIGR00157">
    <property type="entry name" value="ribosome small subunit-dependent GTPase A"/>
    <property type="match status" value="1"/>
</dbReference>
<dbReference type="InterPro" id="IPR030378">
    <property type="entry name" value="G_CP_dom"/>
</dbReference>
<evidence type="ECO:0000256" key="10">
    <source>
        <dbReference type="HAMAP-Rule" id="MF_01820"/>
    </source>
</evidence>
<dbReference type="Pfam" id="PF03193">
    <property type="entry name" value="RsgA_GTPase"/>
    <property type="match status" value="1"/>
</dbReference>
<keyword evidence="2 10" id="KW-0690">Ribosome biogenesis</keyword>
<dbReference type="InterPro" id="IPR027417">
    <property type="entry name" value="P-loop_NTPase"/>
</dbReference>
<sequence length="342" mass="36941">MSRPARATSKGRAAAAAADQAALLPGLVIASHGRHCVVETPEGARVICHPRGKKLGVVVGDRVRWQPSQDEGTVEQIEPRRNLLYRQDEIRTKSFAANLDQVLILVAAEPEFSEHQLARALIACEAEHITPLIVLNKADLTELFARAWQRLAPYRAMGYSVLPMAAKPKDGQVPEGCLLDDVIARLQGHTTLILGPSGAGKSTLINRAVPGASALTGEISQALNSGKHTTTTTTWYWLDAARTGALIDSPGFQEFGLRHIDPAQLAAYMPDLKPHVADCKFYNCTHLHEPGCGVRAAVAGTAQTPRFYEESACSPTTISANRYKIYSDLFDELSAVPNYGVG</sequence>
<keyword evidence="14" id="KW-1185">Reference proteome</keyword>
<dbReference type="PROSITE" id="PS50936">
    <property type="entry name" value="ENGC_GTPASE"/>
    <property type="match status" value="1"/>
</dbReference>
<dbReference type="RefSeq" id="WP_147914271.1">
    <property type="nucleotide sequence ID" value="NZ_JBHUEJ010000037.1"/>
</dbReference>
<comment type="cofactor">
    <cofactor evidence="10">
        <name>Zn(2+)</name>
        <dbReference type="ChEBI" id="CHEBI:29105"/>
    </cofactor>
    <text evidence="10">Binds 1 zinc ion per subunit.</text>
</comment>
<dbReference type="EC" id="3.6.1.-" evidence="10"/>
<evidence type="ECO:0000256" key="5">
    <source>
        <dbReference type="ARBA" id="ARBA00022741"/>
    </source>
</evidence>
<accession>A0ABW4KXX9</accession>
<reference evidence="14" key="1">
    <citation type="journal article" date="2019" name="Int. J. Syst. Evol. Microbiol.">
        <title>The Global Catalogue of Microorganisms (GCM) 10K type strain sequencing project: providing services to taxonomists for standard genome sequencing and annotation.</title>
        <authorList>
            <consortium name="The Broad Institute Genomics Platform"/>
            <consortium name="The Broad Institute Genome Sequencing Center for Infectious Disease"/>
            <person name="Wu L."/>
            <person name="Ma J."/>
        </authorList>
    </citation>
    <scope>NUCLEOTIDE SEQUENCE [LARGE SCALE GENOMIC DNA]</scope>
    <source>
        <strain evidence="14">LMG 29247</strain>
    </source>
</reference>
<evidence type="ECO:0000259" key="11">
    <source>
        <dbReference type="PROSITE" id="PS50936"/>
    </source>
</evidence>
<comment type="similarity">
    <text evidence="10">Belongs to the TRAFAC class YlqF/YawG GTPase family. RsgA subfamily.</text>
</comment>
<dbReference type="HAMAP" id="MF_01820">
    <property type="entry name" value="GTPase_RsgA"/>
    <property type="match status" value="1"/>
</dbReference>
<comment type="subcellular location">
    <subcellularLocation>
        <location evidence="10">Cytoplasm</location>
    </subcellularLocation>
</comment>
<feature type="binding site" evidence="10">
    <location>
        <position position="286"/>
    </location>
    <ligand>
        <name>Zn(2+)</name>
        <dbReference type="ChEBI" id="CHEBI:29105"/>
    </ligand>
</feature>
<evidence type="ECO:0000313" key="13">
    <source>
        <dbReference type="EMBL" id="MFD1712261.1"/>
    </source>
</evidence>
<keyword evidence="1 10" id="KW-0963">Cytoplasm</keyword>
<feature type="domain" description="CP-type G" evidence="12">
    <location>
        <begin position="86"/>
        <end position="255"/>
    </location>
</feature>
<comment type="caution">
    <text evidence="13">The sequence shown here is derived from an EMBL/GenBank/DDBJ whole genome shotgun (WGS) entry which is preliminary data.</text>
</comment>
<keyword evidence="9 10" id="KW-0342">GTP-binding</keyword>
<keyword evidence="7 10" id="KW-0862">Zinc</keyword>
<dbReference type="SUPFAM" id="SSF52540">
    <property type="entry name" value="P-loop containing nucleoside triphosphate hydrolases"/>
    <property type="match status" value="1"/>
</dbReference>
<dbReference type="InterPro" id="IPR031944">
    <property type="entry name" value="RsgA_N"/>
</dbReference>
<dbReference type="InterPro" id="IPR012340">
    <property type="entry name" value="NA-bd_OB-fold"/>
</dbReference>
<dbReference type="Gene3D" id="3.40.50.300">
    <property type="entry name" value="P-loop containing nucleotide triphosphate hydrolases"/>
    <property type="match status" value="1"/>
</dbReference>
<keyword evidence="5 10" id="KW-0547">Nucleotide-binding</keyword>
<feature type="binding site" evidence="10">
    <location>
        <position position="284"/>
    </location>
    <ligand>
        <name>Zn(2+)</name>
        <dbReference type="ChEBI" id="CHEBI:29105"/>
    </ligand>
</feature>
<dbReference type="CDD" id="cd04466">
    <property type="entry name" value="S1_YloQ_GTPase"/>
    <property type="match status" value="1"/>
</dbReference>
<proteinExistence type="inferred from homology"/>
<keyword evidence="6 10" id="KW-0378">Hydrolase</keyword>
<organism evidence="13 14">
    <name type="scientific">Ottowia flava</name>
    <dbReference type="NCBI Taxonomy" id="2675430"/>
    <lineage>
        <taxon>Bacteria</taxon>
        <taxon>Pseudomonadati</taxon>
        <taxon>Pseudomonadota</taxon>
        <taxon>Betaproteobacteria</taxon>
        <taxon>Burkholderiales</taxon>
        <taxon>Comamonadaceae</taxon>
        <taxon>Ottowia</taxon>
    </lineage>
</organism>
<keyword evidence="8 10" id="KW-0694">RNA-binding</keyword>
<evidence type="ECO:0000259" key="12">
    <source>
        <dbReference type="PROSITE" id="PS51721"/>
    </source>
</evidence>
<gene>
    <name evidence="10 13" type="primary">rsgA</name>
    <name evidence="13" type="ORF">ACFSF0_16780</name>
</gene>
<dbReference type="InterPro" id="IPR004881">
    <property type="entry name" value="Ribosome_biogen_GTPase_RsgA"/>
</dbReference>
<evidence type="ECO:0000256" key="1">
    <source>
        <dbReference type="ARBA" id="ARBA00022490"/>
    </source>
</evidence>
<feature type="binding site" evidence="10">
    <location>
        <position position="292"/>
    </location>
    <ligand>
        <name>Zn(2+)</name>
        <dbReference type="ChEBI" id="CHEBI:29105"/>
    </ligand>
</feature>
<comment type="function">
    <text evidence="10">One of several proteins that assist in the late maturation steps of the functional core of the 30S ribosomal subunit. Helps release RbfA from mature subunits. May play a role in the assembly of ribosomal proteins into the subunit. Circularly permuted GTPase that catalyzes slow GTP hydrolysis, GTPase activity is stimulated by the 30S ribosomal subunit.</text>
</comment>
<protein>
    <recommendedName>
        <fullName evidence="10">Small ribosomal subunit biogenesis GTPase RsgA</fullName>
        <ecNumber evidence="10">3.6.1.-</ecNumber>
    </recommendedName>
</protein>
<dbReference type="CDD" id="cd01854">
    <property type="entry name" value="YjeQ_EngC"/>
    <property type="match status" value="1"/>
</dbReference>